<dbReference type="GeneID" id="73348284"/>
<evidence type="ECO:0000313" key="7">
    <source>
        <dbReference type="EMBL" id="UQC88819.1"/>
    </source>
</evidence>
<feature type="region of interest" description="Disordered" evidence="5">
    <location>
        <begin position="96"/>
        <end position="123"/>
    </location>
</feature>
<dbReference type="SUPFAM" id="SSF52768">
    <property type="entry name" value="Arginase/deacetylase"/>
    <property type="match status" value="1"/>
</dbReference>
<dbReference type="RefSeq" id="XP_049150420.1">
    <property type="nucleotide sequence ID" value="XM_049293274.1"/>
</dbReference>
<evidence type="ECO:0000256" key="3">
    <source>
        <dbReference type="PROSITE-ProRule" id="PRU00742"/>
    </source>
</evidence>
<feature type="signal peptide" evidence="6">
    <location>
        <begin position="1"/>
        <end position="21"/>
    </location>
</feature>
<keyword evidence="8" id="KW-1185">Reference proteome</keyword>
<evidence type="ECO:0000256" key="4">
    <source>
        <dbReference type="RuleBase" id="RU003684"/>
    </source>
</evidence>
<sequence>MYTSSFFPISLLFLHVHGGATWKVPHQAFDNIQLSHGHQVPLSAENDDDLNIYGATSFAGLRTFANLPFVDCFSDENAEGHKYDIAVFGASHDTTTTGRPGARFGPPAIRSGSQRQSPGEWSVYTGRNPLQDWATITKPTPLSDVLLGHLLDHELMKERKVISGRPAANSSVSTTPRILTLGGDHTTTLSALRSTYQRWGPVSVIHFDSHIDTWDPLVLGGGISDYAGLNHGTFLHIAHEENLILNTSIHAGIRAPLIRRKGDLRNDVRCGFEIVTARDLDKLGAKGVISKLKERVGDSRVYISVDIDVLDPAFAPATGTAEPGGWSTRELLTILDGLEGLSIVGADVVEVAPAYDNNGETTVLAAAEIAYSLIDLMVVKPVQ</sequence>
<evidence type="ECO:0000256" key="5">
    <source>
        <dbReference type="SAM" id="MobiDB-lite"/>
    </source>
</evidence>
<evidence type="ECO:0000256" key="6">
    <source>
        <dbReference type="SAM" id="SignalP"/>
    </source>
</evidence>
<dbReference type="InterPro" id="IPR020855">
    <property type="entry name" value="Ureohydrolase_Mn_BS"/>
</dbReference>
<accession>A0A9Q8T410</accession>
<evidence type="ECO:0000256" key="2">
    <source>
        <dbReference type="ARBA" id="ARBA00022801"/>
    </source>
</evidence>
<keyword evidence="2 4" id="KW-0378">Hydrolase</keyword>
<dbReference type="Pfam" id="PF00491">
    <property type="entry name" value="Arginase"/>
    <property type="match status" value="1"/>
</dbReference>
<dbReference type="InterPro" id="IPR023696">
    <property type="entry name" value="Ureohydrolase_dom_sf"/>
</dbReference>
<dbReference type="PANTHER" id="PTHR11358:SF28">
    <property type="entry name" value="HYPOTHETICAL ARGINASE FAMILY PROTEIN (EUROFUNG)"/>
    <property type="match status" value="1"/>
</dbReference>
<name>A0A9Q8T410_9PEZI</name>
<protein>
    <submittedName>
        <fullName evidence="7">Proclavaminate amidinohydrolase</fullName>
    </submittedName>
</protein>
<dbReference type="Proteomes" id="UP000830671">
    <property type="component" value="Chromosome 7"/>
</dbReference>
<dbReference type="AlphaFoldDB" id="A0A9Q8T410"/>
<reference evidence="7" key="1">
    <citation type="journal article" date="2021" name="Mol. Plant Microbe Interact.">
        <title>Complete Genome Sequence of the Plant-Pathogenic Fungus Colletotrichum lupini.</title>
        <authorList>
            <person name="Baroncelli R."/>
            <person name="Pensec F."/>
            <person name="Da Lio D."/>
            <person name="Boufleur T."/>
            <person name="Vicente I."/>
            <person name="Sarrocco S."/>
            <person name="Picot A."/>
            <person name="Baraldi E."/>
            <person name="Sukno S."/>
            <person name="Thon M."/>
            <person name="Le Floch G."/>
        </authorList>
    </citation>
    <scope>NUCLEOTIDE SEQUENCE</scope>
    <source>
        <strain evidence="7">IMI 504893</strain>
    </source>
</reference>
<keyword evidence="1" id="KW-0479">Metal-binding</keyword>
<proteinExistence type="inferred from homology"/>
<gene>
    <name evidence="7" type="ORF">CLUP02_14345</name>
</gene>
<dbReference type="EMBL" id="CP019479">
    <property type="protein sequence ID" value="UQC88819.1"/>
    <property type="molecule type" value="Genomic_DNA"/>
</dbReference>
<evidence type="ECO:0000256" key="1">
    <source>
        <dbReference type="ARBA" id="ARBA00022723"/>
    </source>
</evidence>
<dbReference type="KEGG" id="clup:CLUP02_14345"/>
<feature type="chain" id="PRO_5040162336" evidence="6">
    <location>
        <begin position="22"/>
        <end position="383"/>
    </location>
</feature>
<dbReference type="GO" id="GO:0008783">
    <property type="term" value="F:agmatinase activity"/>
    <property type="evidence" value="ECO:0007669"/>
    <property type="project" value="TreeGrafter"/>
</dbReference>
<dbReference type="GO" id="GO:0033389">
    <property type="term" value="P:putrescine biosynthetic process from arginine, via agmatine"/>
    <property type="evidence" value="ECO:0007669"/>
    <property type="project" value="TreeGrafter"/>
</dbReference>
<dbReference type="Gene3D" id="3.40.800.10">
    <property type="entry name" value="Ureohydrolase domain"/>
    <property type="match status" value="1"/>
</dbReference>
<comment type="similarity">
    <text evidence="3 4">Belongs to the arginase family.</text>
</comment>
<dbReference type="PROSITE" id="PS51409">
    <property type="entry name" value="ARGINASE_2"/>
    <property type="match status" value="1"/>
</dbReference>
<dbReference type="PRINTS" id="PR00116">
    <property type="entry name" value="ARGINASE"/>
</dbReference>
<organism evidence="7 8">
    <name type="scientific">Colletotrichum lupini</name>
    <dbReference type="NCBI Taxonomy" id="145971"/>
    <lineage>
        <taxon>Eukaryota</taxon>
        <taxon>Fungi</taxon>
        <taxon>Dikarya</taxon>
        <taxon>Ascomycota</taxon>
        <taxon>Pezizomycotina</taxon>
        <taxon>Sordariomycetes</taxon>
        <taxon>Hypocreomycetidae</taxon>
        <taxon>Glomerellales</taxon>
        <taxon>Glomerellaceae</taxon>
        <taxon>Colletotrichum</taxon>
        <taxon>Colletotrichum acutatum species complex</taxon>
    </lineage>
</organism>
<dbReference type="InterPro" id="IPR006035">
    <property type="entry name" value="Ureohydrolase"/>
</dbReference>
<keyword evidence="6" id="KW-0732">Signal</keyword>
<dbReference type="PANTHER" id="PTHR11358">
    <property type="entry name" value="ARGINASE/AGMATINASE"/>
    <property type="match status" value="1"/>
</dbReference>
<dbReference type="PROSITE" id="PS01053">
    <property type="entry name" value="ARGINASE_1"/>
    <property type="match status" value="1"/>
</dbReference>
<dbReference type="CDD" id="cd11592">
    <property type="entry name" value="Agmatinase_PAH"/>
    <property type="match status" value="1"/>
</dbReference>
<dbReference type="GO" id="GO:0046872">
    <property type="term" value="F:metal ion binding"/>
    <property type="evidence" value="ECO:0007669"/>
    <property type="project" value="UniProtKB-KW"/>
</dbReference>
<evidence type="ECO:0000313" key="8">
    <source>
        <dbReference type="Proteomes" id="UP000830671"/>
    </source>
</evidence>